<name>A0A5C3MHX8_9AGAR</name>
<dbReference type="STRING" id="68775.A0A5C3MHX8"/>
<dbReference type="OrthoDB" id="3235083at2759"/>
<protein>
    <submittedName>
        <fullName evidence="2">Uncharacterized protein</fullName>
    </submittedName>
</protein>
<evidence type="ECO:0000313" key="2">
    <source>
        <dbReference type="EMBL" id="TFK43966.1"/>
    </source>
</evidence>
<keyword evidence="1" id="KW-0812">Transmembrane</keyword>
<evidence type="ECO:0000313" key="3">
    <source>
        <dbReference type="Proteomes" id="UP000308652"/>
    </source>
</evidence>
<evidence type="ECO:0000256" key="1">
    <source>
        <dbReference type="SAM" id="Phobius"/>
    </source>
</evidence>
<accession>A0A5C3MHX8</accession>
<feature type="transmembrane region" description="Helical" evidence="1">
    <location>
        <begin position="1245"/>
        <end position="1269"/>
    </location>
</feature>
<keyword evidence="1" id="KW-0472">Membrane</keyword>
<feature type="transmembrane region" description="Helical" evidence="1">
    <location>
        <begin position="1182"/>
        <end position="1207"/>
    </location>
</feature>
<sequence>MPVVDSSQINIDPHKAALTPPVHYDTKVKAPVDIFTLEDEKPKVTRTESDTLTISADVCSEFTQLKAASNIVEGNHKLSLVYDANGHPVLFSIGTDHRLFCTWHVEGGQSSWKWRDITPGGSDIAKVQATAFDVLQSDDKKYVRIAASVVEDGDLKNGASFVYSCINLYLDNLGDEKQPTWHKANNNLGARHIHTMRLAPPPTDDIATSQFVVVGTVARGEKMASNYKVSLETSEEKPWTELSLPTDRSIIIDIAPGQMQGSLETGVFSLYLVYDEGEKRPEGTEEGKVVRYKPFVNDDLSLAPDLSKIGGTARSITTCINAAGYTDLFVAGSKGIGYWQSSAITGHPKDILLPGVYIDQVIAHEQDAKITLIATSRSGDLYVLEADRPNPNPQPVHGRKPRRPLIFPPVWYSSGVPIRKDVRLMATQRNARLDCSQLLYLASDRGLKHLIKDPSTGLWNERTITIPSTDKFTKTAAFVSQITLTDSGGTVIPSGYAVDISSSEITFATINNCTHELSSEPISVMTTSNGQVRIVLEAASNLSAPTLTLHLKSKGITEAINIDPTQRILRKLLSVTSSSQISNAKTTSGKAVFPPGKLSEGQSKDIANTLGKMPSVVQAADSSALTRLGAGINLNLSVDKKGTIGDVEAQNEDKEEVGWIDKVFQVVGDVLEGALRGIIRVLKVVWELVEDGVLFILTIAGKVFKFVCKVVGPVLRVFATFLKELTGIDLTGLIDWLGVIFDGENILKTQKVLVDFTTNGVNLYAQALTDNKAYFKYIFKSIKDAIPIPNHLPPRQDENKSKGVLSTVKEIFGKIYDAIFNNPIMHGLMGLFNRLINVIFEESGIQIPSLGPLAAVFTDAMSRLGSEEAAIFERLIDGFAKTAMAMLNGTMSMADGLKHMLSDVLWTVIDSVEAILFSVIDLVGPFFKALMNFLNEEWRLPIITKLWEFITDTKLTVMNVLTYPVAFILNIISATINSNKLPFDVWKDPTDKLPTAKSLIAEVPQDPDATFRMRGGMAETTQTEKTQKETEFEKLQRHRQTDAICGILCSLLGVAVNIFEYNNIKQSKDIEKPVKAAEVRLQELGGNRETLGPLYQIIADGETTVLKGELRKATDLLSAFLFIVRATVTIANVVSSVNTINAPLDPDIKAAVVSMKLLGTTLNLAATITQLLSIVKKEPGNLAHWSTGVMAAGNMLAFFGAGVIEFGASNKEKWDNLRLANDAVIGTVSVINFLGIWIIKPENTAAPYILAAEGALCLGSAGLAIKLYCDYDSDDQATRNDSVKETGRKV</sequence>
<keyword evidence="3" id="KW-1185">Reference proteome</keyword>
<keyword evidence="1" id="KW-1133">Transmembrane helix</keyword>
<gene>
    <name evidence="2" type="ORF">BDQ12DRAFT_675867</name>
</gene>
<feature type="transmembrane region" description="Helical" evidence="1">
    <location>
        <begin position="1219"/>
        <end position="1239"/>
    </location>
</feature>
<dbReference type="EMBL" id="ML213591">
    <property type="protein sequence ID" value="TFK43966.1"/>
    <property type="molecule type" value="Genomic_DNA"/>
</dbReference>
<dbReference type="Proteomes" id="UP000308652">
    <property type="component" value="Unassembled WGS sequence"/>
</dbReference>
<reference evidence="2 3" key="1">
    <citation type="journal article" date="2019" name="Nat. Ecol. Evol.">
        <title>Megaphylogeny resolves global patterns of mushroom evolution.</title>
        <authorList>
            <person name="Varga T."/>
            <person name="Krizsan K."/>
            <person name="Foldi C."/>
            <person name="Dima B."/>
            <person name="Sanchez-Garcia M."/>
            <person name="Sanchez-Ramirez S."/>
            <person name="Szollosi G.J."/>
            <person name="Szarkandi J.G."/>
            <person name="Papp V."/>
            <person name="Albert L."/>
            <person name="Andreopoulos W."/>
            <person name="Angelini C."/>
            <person name="Antonin V."/>
            <person name="Barry K.W."/>
            <person name="Bougher N.L."/>
            <person name="Buchanan P."/>
            <person name="Buyck B."/>
            <person name="Bense V."/>
            <person name="Catcheside P."/>
            <person name="Chovatia M."/>
            <person name="Cooper J."/>
            <person name="Damon W."/>
            <person name="Desjardin D."/>
            <person name="Finy P."/>
            <person name="Geml J."/>
            <person name="Haridas S."/>
            <person name="Hughes K."/>
            <person name="Justo A."/>
            <person name="Karasinski D."/>
            <person name="Kautmanova I."/>
            <person name="Kiss B."/>
            <person name="Kocsube S."/>
            <person name="Kotiranta H."/>
            <person name="LaButti K.M."/>
            <person name="Lechner B.E."/>
            <person name="Liimatainen K."/>
            <person name="Lipzen A."/>
            <person name="Lukacs Z."/>
            <person name="Mihaltcheva S."/>
            <person name="Morgado L.N."/>
            <person name="Niskanen T."/>
            <person name="Noordeloos M.E."/>
            <person name="Ohm R.A."/>
            <person name="Ortiz-Santana B."/>
            <person name="Ovrebo C."/>
            <person name="Racz N."/>
            <person name="Riley R."/>
            <person name="Savchenko A."/>
            <person name="Shiryaev A."/>
            <person name="Soop K."/>
            <person name="Spirin V."/>
            <person name="Szebenyi C."/>
            <person name="Tomsovsky M."/>
            <person name="Tulloss R.E."/>
            <person name="Uehling J."/>
            <person name="Grigoriev I.V."/>
            <person name="Vagvolgyi C."/>
            <person name="Papp T."/>
            <person name="Martin F.M."/>
            <person name="Miettinen O."/>
            <person name="Hibbett D.S."/>
            <person name="Nagy L.G."/>
        </authorList>
    </citation>
    <scope>NUCLEOTIDE SEQUENCE [LARGE SCALE GENOMIC DNA]</scope>
    <source>
        <strain evidence="2 3">CBS 166.37</strain>
    </source>
</reference>
<organism evidence="2 3">
    <name type="scientific">Crucibulum laeve</name>
    <dbReference type="NCBI Taxonomy" id="68775"/>
    <lineage>
        <taxon>Eukaryota</taxon>
        <taxon>Fungi</taxon>
        <taxon>Dikarya</taxon>
        <taxon>Basidiomycota</taxon>
        <taxon>Agaricomycotina</taxon>
        <taxon>Agaricomycetes</taxon>
        <taxon>Agaricomycetidae</taxon>
        <taxon>Agaricales</taxon>
        <taxon>Agaricineae</taxon>
        <taxon>Nidulariaceae</taxon>
        <taxon>Crucibulum</taxon>
    </lineage>
</organism>
<feature type="transmembrane region" description="Helical" evidence="1">
    <location>
        <begin position="1116"/>
        <end position="1134"/>
    </location>
</feature>
<proteinExistence type="predicted"/>